<feature type="domain" description="CheW-like" evidence="1">
    <location>
        <begin position="16"/>
        <end position="160"/>
    </location>
</feature>
<dbReference type="GO" id="GO:0007165">
    <property type="term" value="P:signal transduction"/>
    <property type="evidence" value="ECO:0007669"/>
    <property type="project" value="InterPro"/>
</dbReference>
<dbReference type="PROSITE" id="PS50851">
    <property type="entry name" value="CHEW"/>
    <property type="match status" value="1"/>
</dbReference>
<dbReference type="AlphaFoldDB" id="A0A4R6FZ78"/>
<gene>
    <name evidence="2" type="ORF">EV664_10133</name>
</gene>
<dbReference type="InterPro" id="IPR039315">
    <property type="entry name" value="CheW"/>
</dbReference>
<dbReference type="OrthoDB" id="3291462at2"/>
<dbReference type="SUPFAM" id="SSF50341">
    <property type="entry name" value="CheW-like"/>
    <property type="match status" value="1"/>
</dbReference>
<dbReference type="InterPro" id="IPR002545">
    <property type="entry name" value="CheW-lke_dom"/>
</dbReference>
<organism evidence="2 3">
    <name type="scientific">Stakelama pacifica</name>
    <dbReference type="NCBI Taxonomy" id="517720"/>
    <lineage>
        <taxon>Bacteria</taxon>
        <taxon>Pseudomonadati</taxon>
        <taxon>Pseudomonadota</taxon>
        <taxon>Alphaproteobacteria</taxon>
        <taxon>Sphingomonadales</taxon>
        <taxon>Sphingomonadaceae</taxon>
        <taxon>Stakelama</taxon>
    </lineage>
</organism>
<name>A0A4R6FZ78_9SPHN</name>
<dbReference type="Gene3D" id="2.40.50.180">
    <property type="entry name" value="CheA-289, Domain 4"/>
    <property type="match status" value="1"/>
</dbReference>
<dbReference type="PANTHER" id="PTHR22617">
    <property type="entry name" value="CHEMOTAXIS SENSOR HISTIDINE KINASE-RELATED"/>
    <property type="match status" value="1"/>
</dbReference>
<dbReference type="Pfam" id="PF01584">
    <property type="entry name" value="CheW"/>
    <property type="match status" value="1"/>
</dbReference>
<reference evidence="2 3" key="1">
    <citation type="submission" date="2019-03" db="EMBL/GenBank/DDBJ databases">
        <title>Genomic Encyclopedia of Type Strains, Phase IV (KMG-IV): sequencing the most valuable type-strain genomes for metagenomic binning, comparative biology and taxonomic classification.</title>
        <authorList>
            <person name="Goeker M."/>
        </authorList>
    </citation>
    <scope>NUCLEOTIDE SEQUENCE [LARGE SCALE GENOMIC DNA]</scope>
    <source>
        <strain evidence="2 3">DSM 25059</strain>
    </source>
</reference>
<evidence type="ECO:0000313" key="3">
    <source>
        <dbReference type="Proteomes" id="UP000295493"/>
    </source>
</evidence>
<dbReference type="InterPro" id="IPR036061">
    <property type="entry name" value="CheW-like_dom_sf"/>
</dbReference>
<dbReference type="Proteomes" id="UP000295493">
    <property type="component" value="Unassembled WGS sequence"/>
</dbReference>
<comment type="caution">
    <text evidence="2">The sequence shown here is derived from an EMBL/GenBank/DDBJ whole genome shotgun (WGS) entry which is preliminary data.</text>
</comment>
<dbReference type="GO" id="GO:0006935">
    <property type="term" value="P:chemotaxis"/>
    <property type="evidence" value="ECO:0007669"/>
    <property type="project" value="InterPro"/>
</dbReference>
<protein>
    <submittedName>
        <fullName evidence="2">CheW protein</fullName>
    </submittedName>
</protein>
<proteinExistence type="predicted"/>
<dbReference type="RefSeq" id="WP_133493692.1">
    <property type="nucleotide sequence ID" value="NZ_BMLU01000001.1"/>
</dbReference>
<dbReference type="PANTHER" id="PTHR22617:SF23">
    <property type="entry name" value="CHEMOTAXIS PROTEIN CHEW"/>
    <property type="match status" value="1"/>
</dbReference>
<sequence length="167" mass="18303">MTETLLETEAVLRGASRPALTFALQGEIFAIDADTVREILDMPAITRVPNAPAFANGLINVRGRVVPLADLRVTFAMDRPEPDADTRIIVIETLLDGEENILGIVADKVLDVCDLEDVAIEDAPQVGMRWHPEFLLGIGRYAGDFVILPNIGQIFADHLNSLNRETN</sequence>
<evidence type="ECO:0000313" key="2">
    <source>
        <dbReference type="EMBL" id="TDN86464.1"/>
    </source>
</evidence>
<keyword evidence="3" id="KW-1185">Reference proteome</keyword>
<accession>A0A4R6FZ78</accession>
<dbReference type="GO" id="GO:0005829">
    <property type="term" value="C:cytosol"/>
    <property type="evidence" value="ECO:0007669"/>
    <property type="project" value="TreeGrafter"/>
</dbReference>
<dbReference type="SMART" id="SM00260">
    <property type="entry name" value="CheW"/>
    <property type="match status" value="1"/>
</dbReference>
<evidence type="ECO:0000259" key="1">
    <source>
        <dbReference type="PROSITE" id="PS50851"/>
    </source>
</evidence>
<dbReference type="Gene3D" id="2.30.30.40">
    <property type="entry name" value="SH3 Domains"/>
    <property type="match status" value="1"/>
</dbReference>
<dbReference type="EMBL" id="SNWD01000001">
    <property type="protein sequence ID" value="TDN86464.1"/>
    <property type="molecule type" value="Genomic_DNA"/>
</dbReference>